<evidence type="ECO:0000313" key="8">
    <source>
        <dbReference type="Proteomes" id="UP000182272"/>
    </source>
</evidence>
<dbReference type="AlphaFoldDB" id="A0A1H6PAM1"/>
<dbReference type="PROSITE" id="PS51192">
    <property type="entry name" value="HELICASE_ATP_BIND_1"/>
    <property type="match status" value="1"/>
</dbReference>
<evidence type="ECO:0000313" key="7">
    <source>
        <dbReference type="EMBL" id="SEI21785.1"/>
    </source>
</evidence>
<feature type="domain" description="Helicase ATP-binding" evidence="5">
    <location>
        <begin position="141"/>
        <end position="333"/>
    </location>
</feature>
<evidence type="ECO:0000256" key="3">
    <source>
        <dbReference type="ARBA" id="ARBA00022806"/>
    </source>
</evidence>
<keyword evidence="1" id="KW-0547">Nucleotide-binding</keyword>
<evidence type="ECO:0000259" key="5">
    <source>
        <dbReference type="PROSITE" id="PS51192"/>
    </source>
</evidence>
<dbReference type="Proteomes" id="UP000182272">
    <property type="component" value="Chromosome I"/>
</dbReference>
<dbReference type="Pfam" id="PF00270">
    <property type="entry name" value="DEAD"/>
    <property type="match status" value="1"/>
</dbReference>
<dbReference type="Gene3D" id="3.40.50.300">
    <property type="entry name" value="P-loop containing nucleotide triphosphate hydrolases"/>
    <property type="match status" value="2"/>
</dbReference>
<organism evidence="7 8">
    <name type="scientific">Pseudomonas asplenii</name>
    <dbReference type="NCBI Taxonomy" id="53407"/>
    <lineage>
        <taxon>Bacteria</taxon>
        <taxon>Pseudomonadati</taxon>
        <taxon>Pseudomonadota</taxon>
        <taxon>Gammaproteobacteria</taxon>
        <taxon>Pseudomonadales</taxon>
        <taxon>Pseudomonadaceae</taxon>
        <taxon>Pseudomonas</taxon>
    </lineage>
</organism>
<name>A0A1H6PAM1_9PSED</name>
<dbReference type="PROSITE" id="PS51194">
    <property type="entry name" value="HELICASE_CTER"/>
    <property type="match status" value="1"/>
</dbReference>
<dbReference type="InterPro" id="IPR001650">
    <property type="entry name" value="Helicase_C-like"/>
</dbReference>
<evidence type="ECO:0000256" key="1">
    <source>
        <dbReference type="ARBA" id="ARBA00022741"/>
    </source>
</evidence>
<protein>
    <submittedName>
        <fullName evidence="7">Helicase conserved C-terminal domain-containing protein</fullName>
    </submittedName>
</protein>
<dbReference type="SMART" id="SM00490">
    <property type="entry name" value="HELICc"/>
    <property type="match status" value="1"/>
</dbReference>
<evidence type="ECO:0000259" key="6">
    <source>
        <dbReference type="PROSITE" id="PS51194"/>
    </source>
</evidence>
<dbReference type="GO" id="GO:0004386">
    <property type="term" value="F:helicase activity"/>
    <property type="evidence" value="ECO:0007669"/>
    <property type="project" value="UniProtKB-KW"/>
</dbReference>
<evidence type="ECO:0000256" key="4">
    <source>
        <dbReference type="ARBA" id="ARBA00022840"/>
    </source>
</evidence>
<evidence type="ECO:0000256" key="2">
    <source>
        <dbReference type="ARBA" id="ARBA00022801"/>
    </source>
</evidence>
<dbReference type="PANTHER" id="PTHR47961">
    <property type="entry name" value="DNA POLYMERASE THETA, PUTATIVE (AFU_ORTHOLOGUE AFUA_1G05260)-RELATED"/>
    <property type="match status" value="1"/>
</dbReference>
<dbReference type="Pfam" id="PF00271">
    <property type="entry name" value="Helicase_C"/>
    <property type="match status" value="1"/>
</dbReference>
<dbReference type="InterPro" id="IPR050474">
    <property type="entry name" value="Hel308_SKI2-like"/>
</dbReference>
<keyword evidence="3 7" id="KW-0347">Helicase</keyword>
<dbReference type="SUPFAM" id="SSF52540">
    <property type="entry name" value="P-loop containing nucleoside triphosphate hydrolases"/>
    <property type="match status" value="1"/>
</dbReference>
<dbReference type="SMART" id="SM00487">
    <property type="entry name" value="DEXDc"/>
    <property type="match status" value="1"/>
</dbReference>
<reference evidence="7 8" key="1">
    <citation type="submission" date="2016-10" db="EMBL/GenBank/DDBJ databases">
        <authorList>
            <person name="de Groot N.N."/>
        </authorList>
    </citation>
    <scope>NUCLEOTIDE SEQUENCE [LARGE SCALE GENOMIC DNA]</scope>
    <source>
        <strain evidence="7 8">LMG 2158</strain>
    </source>
</reference>
<keyword evidence="2" id="KW-0378">Hydrolase</keyword>
<dbReference type="GO" id="GO:0016787">
    <property type="term" value="F:hydrolase activity"/>
    <property type="evidence" value="ECO:0007669"/>
    <property type="project" value="UniProtKB-KW"/>
</dbReference>
<dbReference type="OrthoDB" id="9815222at2"/>
<sequence length="835" mass="94209">MDIDIEGFQGDINRLFVCSTLHLLPSRAEYMKVSSAESKRLIGVASILSVSDDADDLSLSYEIISRLVECDSDDKERIAQAADIIFSRIGNFPGRELLRRRYKLLENYSPALALLLERLAREVENTIDEGIALTDFQYRFYTSLERQKSLSISAPTSAGKSFVLNLDLIRRLESGREQNIVYIVPTRALISEVSARIRRTIRDRGVAGAVVRSAPFPTKGSEQLKNVIYVLTPERLLSLLKPENNLKKITSIFIDEAHEIQKGNRGITLHGAVDLALDLHQDASILFASPLIKNPGYFLSLFGRQGEGVFFTETISPVSQNILLISEVNKQPSKVDVSLLAANRIIDLGVTEVDFKFRGAKSAQRARFASEITLDNESTIIFANGPGEAESVAEELIRINRGFVESEEVRDFVNFIRAEVHDEYPLANTLRYGVAVHYGDMPSIVRSGVEELFKSGEIRFLCCTSTLLQGVNLPAKHIVIENPYSGDKPMSRSDFLNLSGRAGRLLQEFHGNIWCIRPGDWSEESYAGDKLQEIKSSMSKVMNDGGKIIEELLSGADVDENRNLAEAGFSRLYQETRNLGEEEVILKYGTQENSETLARNLERMRRLSITLPQEILDSHSSLRPDHLQDLYDKLHGMIYTDEFSLINPFQKGGYERMKDAINIISGVFGWAENQKFRNAVTYTAHQWVTGAAISTLIRDRVNHVKRENESANTSAVIRQLLKLIETEIRFKLVKYFSAFEDIIKHCLMDKGANEYDSRQAPYHTFLEFGSCSPIELSLMSLGFSRFTALRLRHAINWGDAQEIEDYLYFLARVDLSILKMPKVCLKEINDILGQQ</sequence>
<dbReference type="RefSeq" id="WP_080660495.1">
    <property type="nucleotide sequence ID" value="NZ_LT629972.1"/>
</dbReference>
<keyword evidence="4" id="KW-0067">ATP-binding</keyword>
<gene>
    <name evidence="7" type="ORF">SAMN05216581_4621</name>
</gene>
<accession>A0A1H6PAM1</accession>
<dbReference type="GO" id="GO:0003676">
    <property type="term" value="F:nucleic acid binding"/>
    <property type="evidence" value="ECO:0007669"/>
    <property type="project" value="InterPro"/>
</dbReference>
<dbReference type="InterPro" id="IPR011545">
    <property type="entry name" value="DEAD/DEAH_box_helicase_dom"/>
</dbReference>
<feature type="domain" description="Helicase C-terminal" evidence="6">
    <location>
        <begin position="364"/>
        <end position="554"/>
    </location>
</feature>
<dbReference type="GO" id="GO:0005524">
    <property type="term" value="F:ATP binding"/>
    <property type="evidence" value="ECO:0007669"/>
    <property type="project" value="UniProtKB-KW"/>
</dbReference>
<proteinExistence type="predicted"/>
<dbReference type="EMBL" id="LT629972">
    <property type="protein sequence ID" value="SEI21785.1"/>
    <property type="molecule type" value="Genomic_DNA"/>
</dbReference>
<dbReference type="InterPro" id="IPR027417">
    <property type="entry name" value="P-loop_NTPase"/>
</dbReference>
<dbReference type="InterPro" id="IPR014001">
    <property type="entry name" value="Helicase_ATP-bd"/>
</dbReference>
<dbReference type="PANTHER" id="PTHR47961:SF6">
    <property type="entry name" value="DNA-DIRECTED DNA POLYMERASE"/>
    <property type="match status" value="1"/>
</dbReference>